<feature type="domain" description="LTD" evidence="1">
    <location>
        <begin position="23"/>
        <end position="141"/>
    </location>
</feature>
<accession>A0A381UT70</accession>
<organism evidence="2">
    <name type="scientific">marine metagenome</name>
    <dbReference type="NCBI Taxonomy" id="408172"/>
    <lineage>
        <taxon>unclassified sequences</taxon>
        <taxon>metagenomes</taxon>
        <taxon>ecological metagenomes</taxon>
    </lineage>
</organism>
<feature type="non-terminal residue" evidence="2">
    <location>
        <position position="184"/>
    </location>
</feature>
<proteinExistence type="predicted"/>
<dbReference type="SUPFAM" id="SSF74853">
    <property type="entry name" value="Lamin A/C globular tail domain"/>
    <property type="match status" value="1"/>
</dbReference>
<protein>
    <recommendedName>
        <fullName evidence="1">LTD domain-containing protein</fullName>
    </recommendedName>
</protein>
<sequence length="184" mass="20354">MLLNIFLALLRHLPATPTLLSAVCLVSTLPLFGGVVINEIHYHPSSEDVREEFVELHNTGDETVNLEGWSLRRGVRLDFPKATLPPHGYLVVAADVAVFAAKYPAVQPIVGDWEGVLSNRGETIQLEDANGKIIDSLSYADEGEWSIRQRGLPRYEHQGWDWLAEHDGGGKSLELINPGISNKH</sequence>
<dbReference type="PROSITE" id="PS51841">
    <property type="entry name" value="LTD"/>
    <property type="match status" value="1"/>
</dbReference>
<dbReference type="EMBL" id="UINC01006943">
    <property type="protein sequence ID" value="SVA30547.1"/>
    <property type="molecule type" value="Genomic_DNA"/>
</dbReference>
<dbReference type="Gene3D" id="2.60.40.1260">
    <property type="entry name" value="Lamin Tail domain"/>
    <property type="match status" value="1"/>
</dbReference>
<name>A0A381UT70_9ZZZZ</name>
<dbReference type="InterPro" id="IPR036415">
    <property type="entry name" value="Lamin_tail_dom_sf"/>
</dbReference>
<dbReference type="AlphaFoldDB" id="A0A381UT70"/>
<evidence type="ECO:0000259" key="1">
    <source>
        <dbReference type="PROSITE" id="PS51841"/>
    </source>
</evidence>
<reference evidence="2" key="1">
    <citation type="submission" date="2018-05" db="EMBL/GenBank/DDBJ databases">
        <authorList>
            <person name="Lanie J.A."/>
            <person name="Ng W.-L."/>
            <person name="Kazmierczak K.M."/>
            <person name="Andrzejewski T.M."/>
            <person name="Davidsen T.M."/>
            <person name="Wayne K.J."/>
            <person name="Tettelin H."/>
            <person name="Glass J.I."/>
            <person name="Rusch D."/>
            <person name="Podicherti R."/>
            <person name="Tsui H.-C.T."/>
            <person name="Winkler M.E."/>
        </authorList>
    </citation>
    <scope>NUCLEOTIDE SEQUENCE</scope>
</reference>
<dbReference type="Pfam" id="PF00932">
    <property type="entry name" value="LTD"/>
    <property type="match status" value="1"/>
</dbReference>
<evidence type="ECO:0000313" key="2">
    <source>
        <dbReference type="EMBL" id="SVA30547.1"/>
    </source>
</evidence>
<gene>
    <name evidence="2" type="ORF">METZ01_LOCUS83401</name>
</gene>
<dbReference type="InterPro" id="IPR001322">
    <property type="entry name" value="Lamin_tail_dom"/>
</dbReference>